<evidence type="ECO:0000313" key="3">
    <source>
        <dbReference type="Proteomes" id="UP001225596"/>
    </source>
</evidence>
<dbReference type="RefSeq" id="WP_338437106.1">
    <property type="nucleotide sequence ID" value="NZ_JAUYVH010000007.1"/>
</dbReference>
<dbReference type="PROSITE" id="PS51257">
    <property type="entry name" value="PROKAR_LIPOPROTEIN"/>
    <property type="match status" value="1"/>
</dbReference>
<protein>
    <recommendedName>
        <fullName evidence="4">META domain-containing protein</fullName>
    </recommendedName>
</protein>
<evidence type="ECO:0000256" key="1">
    <source>
        <dbReference type="SAM" id="SignalP"/>
    </source>
</evidence>
<evidence type="ECO:0000313" key="2">
    <source>
        <dbReference type="EMBL" id="MDQ9171171.1"/>
    </source>
</evidence>
<organism evidence="2 3">
    <name type="scientific">Keguizhuia sedimenti</name>
    <dbReference type="NCBI Taxonomy" id="3064264"/>
    <lineage>
        <taxon>Bacteria</taxon>
        <taxon>Pseudomonadati</taxon>
        <taxon>Pseudomonadota</taxon>
        <taxon>Betaproteobacteria</taxon>
        <taxon>Burkholderiales</taxon>
        <taxon>Oxalobacteraceae</taxon>
        <taxon>Keguizhuia</taxon>
    </lineage>
</organism>
<evidence type="ECO:0008006" key="4">
    <source>
        <dbReference type="Google" id="ProtNLM"/>
    </source>
</evidence>
<feature type="signal peptide" evidence="1">
    <location>
        <begin position="1"/>
        <end position="22"/>
    </location>
</feature>
<dbReference type="EMBL" id="JAUYVH010000007">
    <property type="protein sequence ID" value="MDQ9171171.1"/>
    <property type="molecule type" value="Genomic_DNA"/>
</dbReference>
<reference evidence="2 3" key="1">
    <citation type="submission" date="2023-08" db="EMBL/GenBank/DDBJ databases">
        <title>Oxalobacteraceae gen .nov., isolated from river sludge outside the plant.</title>
        <authorList>
            <person name="Zhao S.Y."/>
        </authorList>
    </citation>
    <scope>NUCLEOTIDE SEQUENCE [LARGE SCALE GENOMIC DNA]</scope>
    <source>
        <strain evidence="2 3">R-40</strain>
    </source>
</reference>
<sequence>MRTRHWLAAVMLALLMSCGGSTSVGVNVDSGGLRLILWTGNFYGERILDADNQGFAFFIDTGCLYNYQTGRQNTSFCITSGGSLIQYQGFVLRIANIRLTNGVCASALVDETTARFIDIALDRWGREVVFITSLQPALCIV</sequence>
<comment type="caution">
    <text evidence="2">The sequence shown here is derived from an EMBL/GenBank/DDBJ whole genome shotgun (WGS) entry which is preliminary data.</text>
</comment>
<proteinExistence type="predicted"/>
<keyword evidence="3" id="KW-1185">Reference proteome</keyword>
<gene>
    <name evidence="2" type="ORF">Q8A64_12225</name>
</gene>
<dbReference type="Proteomes" id="UP001225596">
    <property type="component" value="Unassembled WGS sequence"/>
</dbReference>
<name>A0ABU1BT79_9BURK</name>
<keyword evidence="1" id="KW-0732">Signal</keyword>
<accession>A0ABU1BT79</accession>
<feature type="chain" id="PRO_5046195454" description="META domain-containing protein" evidence="1">
    <location>
        <begin position="23"/>
        <end position="141"/>
    </location>
</feature>